<dbReference type="KEGG" id="rge:RGE_29620"/>
<dbReference type="AlphaFoldDB" id="I0HTG4"/>
<keyword evidence="1" id="KW-0732">Signal</keyword>
<protein>
    <submittedName>
        <fullName evidence="2">Uncharacterized protein</fullName>
    </submittedName>
</protein>
<dbReference type="EMBL" id="AP012320">
    <property type="protein sequence ID" value="BAL96301.1"/>
    <property type="molecule type" value="Genomic_DNA"/>
</dbReference>
<dbReference type="HOGENOM" id="CLU_125436_1_0_4"/>
<dbReference type="RefSeq" id="WP_014429162.1">
    <property type="nucleotide sequence ID" value="NC_017075.1"/>
</dbReference>
<sequence length="123" mass="12390">MKRSYLSLAAAFACALSVPALAHGDAKPLYGGVVQLVADLQFELVPQAGGAALYVVDHGKPADASAMSGRLVVLNGTRKSEAALKPAGGNKLEAAGLLVEKGAKAVATVNRPGAAPLTVRFAP</sequence>
<dbReference type="eggNOG" id="ENOG5032TKC">
    <property type="taxonomic scope" value="Bacteria"/>
</dbReference>
<feature type="signal peptide" evidence="1">
    <location>
        <begin position="1"/>
        <end position="22"/>
    </location>
</feature>
<organism evidence="2 3">
    <name type="scientific">Rubrivivax gelatinosus (strain NBRC 100245 / IL144)</name>
    <dbReference type="NCBI Taxonomy" id="983917"/>
    <lineage>
        <taxon>Bacteria</taxon>
        <taxon>Pseudomonadati</taxon>
        <taxon>Pseudomonadota</taxon>
        <taxon>Betaproteobacteria</taxon>
        <taxon>Burkholderiales</taxon>
        <taxon>Sphaerotilaceae</taxon>
        <taxon>Rubrivivax</taxon>
    </lineage>
</organism>
<name>I0HTG4_RUBGI</name>
<dbReference type="PATRIC" id="fig|983917.3.peg.2890"/>
<reference evidence="2 3" key="1">
    <citation type="journal article" date="2012" name="J. Bacteriol.">
        <title>Complete genome sequence of phototrophic betaproteobacterium Rubrivivax gelatinosus IL144.</title>
        <authorList>
            <person name="Nagashima S."/>
            <person name="Kamimura A."/>
            <person name="Shimizu T."/>
            <person name="Nakamura-isaki S."/>
            <person name="Aono E."/>
            <person name="Sakamoto K."/>
            <person name="Ichikawa N."/>
            <person name="Nakazawa H."/>
            <person name="Sekine M."/>
            <person name="Yamazaki S."/>
            <person name="Fujita N."/>
            <person name="Shimada K."/>
            <person name="Hanada S."/>
            <person name="Nagashima K.V.P."/>
        </authorList>
    </citation>
    <scope>NUCLEOTIDE SEQUENCE [LARGE SCALE GENOMIC DNA]</scope>
    <source>
        <strain evidence="3">NBRC 100245 / IL144</strain>
    </source>
</reference>
<gene>
    <name evidence="2" type="ordered locus">RGE_29620</name>
</gene>
<accession>I0HTG4</accession>
<keyword evidence="3" id="KW-1185">Reference proteome</keyword>
<dbReference type="Proteomes" id="UP000007883">
    <property type="component" value="Chromosome"/>
</dbReference>
<proteinExistence type="predicted"/>
<dbReference type="STRING" id="983917.RGE_29620"/>
<evidence type="ECO:0000256" key="1">
    <source>
        <dbReference type="SAM" id="SignalP"/>
    </source>
</evidence>
<evidence type="ECO:0000313" key="3">
    <source>
        <dbReference type="Proteomes" id="UP000007883"/>
    </source>
</evidence>
<evidence type="ECO:0000313" key="2">
    <source>
        <dbReference type="EMBL" id="BAL96301.1"/>
    </source>
</evidence>
<feature type="chain" id="PRO_5003629260" evidence="1">
    <location>
        <begin position="23"/>
        <end position="123"/>
    </location>
</feature>